<dbReference type="InterPro" id="IPR011335">
    <property type="entry name" value="Restrct_endonuc-II-like"/>
</dbReference>
<dbReference type="RefSeq" id="WP_218930389.1">
    <property type="nucleotide sequence ID" value="NZ_JACAOA010000004.1"/>
</dbReference>
<dbReference type="GO" id="GO:0016787">
    <property type="term" value="F:hydrolase activity"/>
    <property type="evidence" value="ECO:0007669"/>
    <property type="project" value="UniProtKB-KW"/>
</dbReference>
<protein>
    <submittedName>
        <fullName evidence="3">NERD domain-containing protein</fullName>
    </submittedName>
</protein>
<evidence type="ECO:0000259" key="2">
    <source>
        <dbReference type="PROSITE" id="PS50965"/>
    </source>
</evidence>
<gene>
    <name evidence="3" type="ORF">HW423_02580</name>
</gene>
<dbReference type="AlphaFoldDB" id="A0A839A3U1"/>
<sequence>MNKINPKLFDHLKEKYYRNLLSPNDEKSYFIAEKGDRAEIELFKILKNKIPKSWILKPNYWIQYSRTNEIDIIIFTGKFVWLVECKNYSGVFEYMDGNCYRNKKPINNEISFAQNRKNAIENILSDNKLNGVPVYSSMIFMDNECDVKNDRDSGIELVMRYRLSRHINEMVQRYQTLPDYFDNLHLEQTIDRYRINHPFPPKIIPVTLFKEAKTGIHCAICYSYLLKNHYKTIECQDCGYIEYKTEARLRTTAELGMLFYHDDKILTPKNIVTFSGQVKEKDAFLKSLYRKWPTHSSHRGVYYHNFGLPYEAIRHKLKKSK</sequence>
<name>A0A839A3U1_9LACT</name>
<feature type="domain" description="NERD" evidence="2">
    <location>
        <begin position="34"/>
        <end position="143"/>
    </location>
</feature>
<dbReference type="Pfam" id="PF08378">
    <property type="entry name" value="NERD"/>
    <property type="match status" value="1"/>
</dbReference>
<dbReference type="SUPFAM" id="SSF52980">
    <property type="entry name" value="Restriction endonuclease-like"/>
    <property type="match status" value="1"/>
</dbReference>
<comment type="caution">
    <text evidence="3">The sequence shown here is derived from an EMBL/GenBank/DDBJ whole genome shotgun (WGS) entry which is preliminary data.</text>
</comment>
<reference evidence="3 4" key="1">
    <citation type="submission" date="2020-06" db="EMBL/GenBank/DDBJ databases">
        <title>Reclassification of Facklamia ignava, Facklamia soureckii and Facklami tabacinasalis as Falseniella iganva gen. nov., comb. nov., Hutsoniella ignava gen. nov., comb. nov., and Ruoffia tabacinasalis gen. nov., comb. nov and description of Ruoffia haltotolerans sp. nov., isolated from hypersaline Inland Sea of Qatar.</title>
        <authorList>
            <person name="Fotedar R."/>
            <person name="Sankaranarayanan K."/>
            <person name="Lawson P."/>
            <person name="Caldwell M."/>
            <person name="Zeyara A."/>
            <person name="Al Malki A."/>
            <person name="Ali M."/>
        </authorList>
    </citation>
    <scope>NUCLEOTIDE SEQUENCE [LARGE SCALE GENOMIC DNA]</scope>
    <source>
        <strain evidence="3 4">INB8</strain>
    </source>
</reference>
<accession>A0A839A3U1</accession>
<dbReference type="Proteomes" id="UP000571018">
    <property type="component" value="Unassembled WGS sequence"/>
</dbReference>
<dbReference type="InterPro" id="IPR011528">
    <property type="entry name" value="NERD"/>
</dbReference>
<keyword evidence="4" id="KW-1185">Reference proteome</keyword>
<proteinExistence type="predicted"/>
<keyword evidence="1" id="KW-0378">Hydrolase</keyword>
<evidence type="ECO:0000313" key="4">
    <source>
        <dbReference type="Proteomes" id="UP000571018"/>
    </source>
</evidence>
<evidence type="ECO:0000313" key="3">
    <source>
        <dbReference type="EMBL" id="MBA5728667.1"/>
    </source>
</evidence>
<dbReference type="PROSITE" id="PS50965">
    <property type="entry name" value="NERD"/>
    <property type="match status" value="1"/>
</dbReference>
<evidence type="ECO:0000256" key="1">
    <source>
        <dbReference type="ARBA" id="ARBA00022801"/>
    </source>
</evidence>
<dbReference type="EMBL" id="JACAOA010000004">
    <property type="protein sequence ID" value="MBA5728667.1"/>
    <property type="molecule type" value="Genomic_DNA"/>
</dbReference>
<organism evidence="3 4">
    <name type="scientific">Ruoffia halotolerans</name>
    <dbReference type="NCBI Taxonomy" id="2748684"/>
    <lineage>
        <taxon>Bacteria</taxon>
        <taxon>Bacillati</taxon>
        <taxon>Bacillota</taxon>
        <taxon>Bacilli</taxon>
        <taxon>Lactobacillales</taxon>
        <taxon>Aerococcaceae</taxon>
        <taxon>Ruoffia</taxon>
    </lineage>
</organism>